<dbReference type="AlphaFoldDB" id="A0A2I0AM89"/>
<dbReference type="PANTHER" id="PTHR31168">
    <property type="entry name" value="OS02G0292800 PROTEIN"/>
    <property type="match status" value="1"/>
</dbReference>
<feature type="region of interest" description="Disordered" evidence="1">
    <location>
        <begin position="83"/>
        <end position="104"/>
    </location>
</feature>
<gene>
    <name evidence="2" type="ORF">AXF42_Ash012797</name>
</gene>
<name>A0A2I0AM89_9ASPA</name>
<proteinExistence type="predicted"/>
<dbReference type="STRING" id="1088818.A0A2I0AM89"/>
<sequence length="104" mass="10956">MRERQLDLVLVPLGLLALALYHSWLLFAILRRPKSTVIGLNALARRRWVQAMMAVRFPPSSSSAIAAPSTKLAISAAASPYTAAATTPTPPTACSSPSTSPSPA</sequence>
<organism evidence="2 3">
    <name type="scientific">Apostasia shenzhenica</name>
    <dbReference type="NCBI Taxonomy" id="1088818"/>
    <lineage>
        <taxon>Eukaryota</taxon>
        <taxon>Viridiplantae</taxon>
        <taxon>Streptophyta</taxon>
        <taxon>Embryophyta</taxon>
        <taxon>Tracheophyta</taxon>
        <taxon>Spermatophyta</taxon>
        <taxon>Magnoliopsida</taxon>
        <taxon>Liliopsida</taxon>
        <taxon>Asparagales</taxon>
        <taxon>Orchidaceae</taxon>
        <taxon>Apostasioideae</taxon>
        <taxon>Apostasia</taxon>
    </lineage>
</organism>
<evidence type="ECO:0000313" key="2">
    <source>
        <dbReference type="EMBL" id="PKA56667.1"/>
    </source>
</evidence>
<dbReference type="InterPro" id="IPR006747">
    <property type="entry name" value="DUF599"/>
</dbReference>
<protein>
    <submittedName>
        <fullName evidence="2">Uncharacterized protein</fullName>
    </submittedName>
</protein>
<dbReference type="Proteomes" id="UP000236161">
    <property type="component" value="Unassembled WGS sequence"/>
</dbReference>
<accession>A0A2I0AM89</accession>
<evidence type="ECO:0000313" key="3">
    <source>
        <dbReference type="Proteomes" id="UP000236161"/>
    </source>
</evidence>
<dbReference type="PANTHER" id="PTHR31168:SF19">
    <property type="entry name" value="OS01G0683700 PROTEIN"/>
    <property type="match status" value="1"/>
</dbReference>
<reference evidence="2 3" key="1">
    <citation type="journal article" date="2017" name="Nature">
        <title>The Apostasia genome and the evolution of orchids.</title>
        <authorList>
            <person name="Zhang G.Q."/>
            <person name="Liu K.W."/>
            <person name="Li Z."/>
            <person name="Lohaus R."/>
            <person name="Hsiao Y.Y."/>
            <person name="Niu S.C."/>
            <person name="Wang J.Y."/>
            <person name="Lin Y.C."/>
            <person name="Xu Q."/>
            <person name="Chen L.J."/>
            <person name="Yoshida K."/>
            <person name="Fujiwara S."/>
            <person name="Wang Z.W."/>
            <person name="Zhang Y.Q."/>
            <person name="Mitsuda N."/>
            <person name="Wang M."/>
            <person name="Liu G.H."/>
            <person name="Pecoraro L."/>
            <person name="Huang H.X."/>
            <person name="Xiao X.J."/>
            <person name="Lin M."/>
            <person name="Wu X.Y."/>
            <person name="Wu W.L."/>
            <person name="Chen Y.Y."/>
            <person name="Chang S.B."/>
            <person name="Sakamoto S."/>
            <person name="Ohme-Takagi M."/>
            <person name="Yagi M."/>
            <person name="Zeng S.J."/>
            <person name="Shen C.Y."/>
            <person name="Yeh C.M."/>
            <person name="Luo Y.B."/>
            <person name="Tsai W.C."/>
            <person name="Van de Peer Y."/>
            <person name="Liu Z.J."/>
        </authorList>
    </citation>
    <scope>NUCLEOTIDE SEQUENCE [LARGE SCALE GENOMIC DNA]</scope>
    <source>
        <strain evidence="3">cv. Shenzhen</strain>
        <tissue evidence="2">Stem</tissue>
    </source>
</reference>
<dbReference type="Pfam" id="PF04654">
    <property type="entry name" value="DUF599"/>
    <property type="match status" value="1"/>
</dbReference>
<keyword evidence="3" id="KW-1185">Reference proteome</keyword>
<evidence type="ECO:0000256" key="1">
    <source>
        <dbReference type="SAM" id="MobiDB-lite"/>
    </source>
</evidence>
<dbReference type="EMBL" id="KZ451970">
    <property type="protein sequence ID" value="PKA56667.1"/>
    <property type="molecule type" value="Genomic_DNA"/>
</dbReference>